<dbReference type="NCBIfam" id="NF004790">
    <property type="entry name" value="PRK06136.1"/>
    <property type="match status" value="1"/>
</dbReference>
<dbReference type="GO" id="GO:0004851">
    <property type="term" value="F:uroporphyrin-III C-methyltransferase activity"/>
    <property type="evidence" value="ECO:0007669"/>
    <property type="project" value="UniProtKB-EC"/>
</dbReference>
<evidence type="ECO:0000259" key="9">
    <source>
        <dbReference type="Pfam" id="PF00590"/>
    </source>
</evidence>
<evidence type="ECO:0000256" key="2">
    <source>
        <dbReference type="ARBA" id="ARBA00022603"/>
    </source>
</evidence>
<dbReference type="PROSITE" id="PS00839">
    <property type="entry name" value="SUMT_1"/>
    <property type="match status" value="1"/>
</dbReference>
<dbReference type="Gene3D" id="3.40.50.10090">
    <property type="match status" value="2"/>
</dbReference>
<evidence type="ECO:0000256" key="3">
    <source>
        <dbReference type="ARBA" id="ARBA00022679"/>
    </source>
</evidence>
<dbReference type="PROSITE" id="PS00840">
    <property type="entry name" value="SUMT_2"/>
    <property type="match status" value="1"/>
</dbReference>
<comment type="pathway">
    <text evidence="6">Porphyrin-containing compound metabolism.</text>
</comment>
<evidence type="ECO:0000259" key="10">
    <source>
        <dbReference type="Pfam" id="PF02602"/>
    </source>
</evidence>
<comment type="similarity">
    <text evidence="8">Belongs to the precorrin methyltransferase family.</text>
</comment>
<keyword evidence="2 8" id="KW-0489">Methyltransferase</keyword>
<dbReference type="InterPro" id="IPR014776">
    <property type="entry name" value="4pyrrole_Mease_sub2"/>
</dbReference>
<dbReference type="Gene3D" id="3.40.1010.10">
    <property type="entry name" value="Cobalt-precorrin-4 Transmethylase, Domain 1"/>
    <property type="match status" value="1"/>
</dbReference>
<dbReference type="AlphaFoldDB" id="A0A951PIF2"/>
<feature type="domain" description="Tetrapyrrole methylase" evidence="9">
    <location>
        <begin position="3"/>
        <end position="209"/>
    </location>
</feature>
<protein>
    <recommendedName>
        <fullName evidence="1">uroporphyrinogen-III C-methyltransferase</fullName>
        <ecNumber evidence="1">2.1.1.107</ecNumber>
    </recommendedName>
</protein>
<name>A0A951PIF2_9CYAN</name>
<dbReference type="NCBIfam" id="TIGR01469">
    <property type="entry name" value="cobA_cysG_Cterm"/>
    <property type="match status" value="1"/>
</dbReference>
<dbReference type="Pfam" id="PF02602">
    <property type="entry name" value="HEM4"/>
    <property type="match status" value="1"/>
</dbReference>
<dbReference type="InterPro" id="IPR003043">
    <property type="entry name" value="Uropor_MeTrfase_CS"/>
</dbReference>
<dbReference type="GO" id="GO:0019354">
    <property type="term" value="P:siroheme biosynthetic process"/>
    <property type="evidence" value="ECO:0007669"/>
    <property type="project" value="InterPro"/>
</dbReference>
<dbReference type="InterPro" id="IPR035996">
    <property type="entry name" value="4pyrrol_Methylase_sf"/>
</dbReference>
<evidence type="ECO:0000313" key="12">
    <source>
        <dbReference type="Proteomes" id="UP000753908"/>
    </source>
</evidence>
<dbReference type="GO" id="GO:0004852">
    <property type="term" value="F:uroporphyrinogen-III synthase activity"/>
    <property type="evidence" value="ECO:0007669"/>
    <property type="project" value="InterPro"/>
</dbReference>
<dbReference type="EC" id="2.1.1.107" evidence="1"/>
<dbReference type="Proteomes" id="UP000753908">
    <property type="component" value="Unassembled WGS sequence"/>
</dbReference>
<feature type="domain" description="Tetrapyrrole biosynthesis uroporphyrinogen III synthase" evidence="10">
    <location>
        <begin position="266"/>
        <end position="516"/>
    </location>
</feature>
<dbReference type="InterPro" id="IPR014777">
    <property type="entry name" value="4pyrrole_Mease_sub1"/>
</dbReference>
<dbReference type="InterPro" id="IPR036108">
    <property type="entry name" value="4pyrrol_syn_uPrphyn_synt_sf"/>
</dbReference>
<reference evidence="11" key="1">
    <citation type="submission" date="2021-05" db="EMBL/GenBank/DDBJ databases">
        <authorList>
            <person name="Pietrasiak N."/>
            <person name="Ward R."/>
            <person name="Stajich J.E."/>
            <person name="Kurbessoian T."/>
        </authorList>
    </citation>
    <scope>NUCLEOTIDE SEQUENCE</scope>
    <source>
        <strain evidence="11">CPER-KK1</strain>
    </source>
</reference>
<evidence type="ECO:0000256" key="6">
    <source>
        <dbReference type="ARBA" id="ARBA00023444"/>
    </source>
</evidence>
<evidence type="ECO:0000313" key="11">
    <source>
        <dbReference type="EMBL" id="MBW4543549.1"/>
    </source>
</evidence>
<comment type="function">
    <text evidence="7">Catalyzes the two successive C-2 and C-7 methylation reactions involved in the conversion of uroporphyrinogen III to precorrin-2 via the intermediate formation of precorrin-1. It is a step in the biosynthesis of both cobalamin (vitamin B12) and siroheme.</text>
</comment>
<organism evidence="11 12">
    <name type="scientific">Symplocastrum torsivum CPER-KK1</name>
    <dbReference type="NCBI Taxonomy" id="450513"/>
    <lineage>
        <taxon>Bacteria</taxon>
        <taxon>Bacillati</taxon>
        <taxon>Cyanobacteriota</taxon>
        <taxon>Cyanophyceae</taxon>
        <taxon>Oscillatoriophycideae</taxon>
        <taxon>Oscillatoriales</taxon>
        <taxon>Microcoleaceae</taxon>
        <taxon>Symplocastrum</taxon>
    </lineage>
</organism>
<proteinExistence type="inferred from homology"/>
<sequence length="529" mass="56848">MGKVYLVGAGPGHTDYLTVKAQRLLSQADVLIYDALVDAQLLELVPPDCLKLDVGKRGGQPSTSQTEINQLLVEHCRLGKRVVRLKSGDPFIFGRSSSEIQALIQAGCPFEVVPGVSSALAAPLFAGIPLTDSVLSRCFAVVSAHEPGELDWEALARLDTLAILMGGRYLDEIVQQLQRHGRSHSSPIAIIRWAGCPQQQIWTGTLANIVKQTAGVSLSPVVIVVGEVVGLRDYLQSPTDDAETLQDMAPLSGKTILVTRAAGQSSEFSELLKQQGAQVVEMPTLVITPPSSWDALDNAIAHLSEFDWLILTSGNGVDYFFERLLTQDKDARALSGVKIAVVGKKTAASLKQRGLHPNLIPPDFVADSLVEHFPEPLEGKKILFPRVESGGREVLVKEFTAKGAVVTEVATYQSGCPAQIAPAALDALQKQAVDVITFASSKTVKHFCQLLDASLANNSGQALTSKEGKPKSDYPYQQLQNVCIASIGTQTSATCYQLLGRVDVEAKEYTLEGLTQAIVQWATDKSCAI</sequence>
<dbReference type="SUPFAM" id="SSF53790">
    <property type="entry name" value="Tetrapyrrole methylase"/>
    <property type="match status" value="1"/>
</dbReference>
<gene>
    <name evidence="11" type="primary">cobA</name>
    <name evidence="11" type="ORF">KME25_03735</name>
</gene>
<reference evidence="11" key="2">
    <citation type="journal article" date="2022" name="Microbiol. Resour. Announc.">
        <title>Metagenome Sequencing to Explore Phylogenomics of Terrestrial Cyanobacteria.</title>
        <authorList>
            <person name="Ward R.D."/>
            <person name="Stajich J.E."/>
            <person name="Johansen J.R."/>
            <person name="Huntemann M."/>
            <person name="Clum A."/>
            <person name="Foster B."/>
            <person name="Foster B."/>
            <person name="Roux S."/>
            <person name="Palaniappan K."/>
            <person name="Varghese N."/>
            <person name="Mukherjee S."/>
            <person name="Reddy T.B.K."/>
            <person name="Daum C."/>
            <person name="Copeland A."/>
            <person name="Chen I.A."/>
            <person name="Ivanova N.N."/>
            <person name="Kyrpides N.C."/>
            <person name="Shapiro N."/>
            <person name="Eloe-Fadrosh E.A."/>
            <person name="Pietrasiak N."/>
        </authorList>
    </citation>
    <scope>NUCLEOTIDE SEQUENCE</scope>
    <source>
        <strain evidence="11">CPER-KK1</strain>
    </source>
</reference>
<keyword evidence="4" id="KW-0949">S-adenosyl-L-methionine</keyword>
<keyword evidence="3 8" id="KW-0808">Transferase</keyword>
<dbReference type="InterPro" id="IPR006366">
    <property type="entry name" value="CobA/CysG_C"/>
</dbReference>
<dbReference type="Pfam" id="PF00590">
    <property type="entry name" value="TP_methylase"/>
    <property type="match status" value="1"/>
</dbReference>
<dbReference type="CDD" id="cd11642">
    <property type="entry name" value="SUMT"/>
    <property type="match status" value="1"/>
</dbReference>
<evidence type="ECO:0000256" key="1">
    <source>
        <dbReference type="ARBA" id="ARBA00012162"/>
    </source>
</evidence>
<dbReference type="PANTHER" id="PTHR45790">
    <property type="entry name" value="SIROHEME SYNTHASE-RELATED"/>
    <property type="match status" value="1"/>
</dbReference>
<dbReference type="EMBL" id="JAHHIF010000004">
    <property type="protein sequence ID" value="MBW4543549.1"/>
    <property type="molecule type" value="Genomic_DNA"/>
</dbReference>
<dbReference type="FunFam" id="3.40.50.10090:FF:000001">
    <property type="entry name" value="Bifunctional uroporphyrinogen-III C-methyltransferase/uroporphyrinogen-III synthase"/>
    <property type="match status" value="1"/>
</dbReference>
<dbReference type="CDD" id="cd06578">
    <property type="entry name" value="HemD"/>
    <property type="match status" value="1"/>
</dbReference>
<evidence type="ECO:0000256" key="4">
    <source>
        <dbReference type="ARBA" id="ARBA00022691"/>
    </source>
</evidence>
<evidence type="ECO:0000256" key="7">
    <source>
        <dbReference type="ARBA" id="ARBA00054030"/>
    </source>
</evidence>
<evidence type="ECO:0000256" key="5">
    <source>
        <dbReference type="ARBA" id="ARBA00023244"/>
    </source>
</evidence>
<dbReference type="Gene3D" id="3.30.950.10">
    <property type="entry name" value="Methyltransferase, Cobalt-precorrin-4 Transmethylase, Domain 2"/>
    <property type="match status" value="1"/>
</dbReference>
<dbReference type="GO" id="GO:0032259">
    <property type="term" value="P:methylation"/>
    <property type="evidence" value="ECO:0007669"/>
    <property type="project" value="UniProtKB-KW"/>
</dbReference>
<dbReference type="InterPro" id="IPR000878">
    <property type="entry name" value="4pyrrol_Mease"/>
</dbReference>
<evidence type="ECO:0000256" key="8">
    <source>
        <dbReference type="RuleBase" id="RU003960"/>
    </source>
</evidence>
<accession>A0A951PIF2</accession>
<dbReference type="SUPFAM" id="SSF69618">
    <property type="entry name" value="HemD-like"/>
    <property type="match status" value="1"/>
</dbReference>
<comment type="caution">
    <text evidence="11">The sequence shown here is derived from an EMBL/GenBank/DDBJ whole genome shotgun (WGS) entry which is preliminary data.</text>
</comment>
<dbReference type="InterPro" id="IPR003754">
    <property type="entry name" value="4pyrrol_synth_uPrphyn_synth"/>
</dbReference>
<dbReference type="FunFam" id="3.40.1010.10:FF:000001">
    <property type="entry name" value="Siroheme synthase"/>
    <property type="match status" value="1"/>
</dbReference>
<dbReference type="PANTHER" id="PTHR45790:SF3">
    <property type="entry name" value="S-ADENOSYL-L-METHIONINE-DEPENDENT UROPORPHYRINOGEN III METHYLTRANSFERASE, CHLOROPLASTIC"/>
    <property type="match status" value="1"/>
</dbReference>
<keyword evidence="5" id="KW-0627">Porphyrin biosynthesis</keyword>
<dbReference type="InterPro" id="IPR050161">
    <property type="entry name" value="Siro_Cobalamin_biosynth"/>
</dbReference>